<protein>
    <submittedName>
        <fullName evidence="2">Uncharacterized protein</fullName>
    </submittedName>
</protein>
<evidence type="ECO:0000313" key="3">
    <source>
        <dbReference type="Proteomes" id="UP000007264"/>
    </source>
</evidence>
<dbReference type="KEGG" id="csl:COCSUDRAFT_33453"/>
<keyword evidence="1" id="KW-0812">Transmembrane</keyword>
<feature type="transmembrane region" description="Helical" evidence="1">
    <location>
        <begin position="37"/>
        <end position="55"/>
    </location>
</feature>
<keyword evidence="3" id="KW-1185">Reference proteome</keyword>
<comment type="caution">
    <text evidence="2">The sequence shown here is derived from an EMBL/GenBank/DDBJ whole genome shotgun (WGS) entry which is preliminary data.</text>
</comment>
<organism evidence="2 3">
    <name type="scientific">Coccomyxa subellipsoidea (strain C-169)</name>
    <name type="common">Green microalga</name>
    <dbReference type="NCBI Taxonomy" id="574566"/>
    <lineage>
        <taxon>Eukaryota</taxon>
        <taxon>Viridiplantae</taxon>
        <taxon>Chlorophyta</taxon>
        <taxon>core chlorophytes</taxon>
        <taxon>Trebouxiophyceae</taxon>
        <taxon>Trebouxiophyceae incertae sedis</taxon>
        <taxon>Coccomyxaceae</taxon>
        <taxon>Coccomyxa</taxon>
        <taxon>Coccomyxa subellipsoidea</taxon>
    </lineage>
</organism>
<dbReference type="RefSeq" id="XP_005646755.1">
    <property type="nucleotide sequence ID" value="XM_005646698.1"/>
</dbReference>
<accession>I0YUZ2</accession>
<evidence type="ECO:0000313" key="2">
    <source>
        <dbReference type="EMBL" id="EIE22211.1"/>
    </source>
</evidence>
<proteinExistence type="predicted"/>
<gene>
    <name evidence="2" type="ORF">COCSUDRAFT_33453</name>
</gene>
<evidence type="ECO:0000256" key="1">
    <source>
        <dbReference type="SAM" id="Phobius"/>
    </source>
</evidence>
<keyword evidence="1" id="KW-0472">Membrane</keyword>
<dbReference type="OrthoDB" id="1880105at2759"/>
<name>I0YUZ2_COCSC</name>
<dbReference type="Proteomes" id="UP000007264">
    <property type="component" value="Unassembled WGS sequence"/>
</dbReference>
<dbReference type="Pfam" id="PF14937">
    <property type="entry name" value="DUF4500"/>
    <property type="match status" value="1"/>
</dbReference>
<reference evidence="2 3" key="1">
    <citation type="journal article" date="2012" name="Genome Biol.">
        <title>The genome of the polar eukaryotic microalga coccomyxa subellipsoidea reveals traits of cold adaptation.</title>
        <authorList>
            <person name="Blanc G."/>
            <person name="Agarkova I."/>
            <person name="Grimwood J."/>
            <person name="Kuo A."/>
            <person name="Brueggeman A."/>
            <person name="Dunigan D."/>
            <person name="Gurnon J."/>
            <person name="Ladunga I."/>
            <person name="Lindquist E."/>
            <person name="Lucas S."/>
            <person name="Pangilinan J."/>
            <person name="Proschold T."/>
            <person name="Salamov A."/>
            <person name="Schmutz J."/>
            <person name="Weeks D."/>
            <person name="Yamada T."/>
            <person name="Claverie J.M."/>
            <person name="Grigoriev I."/>
            <person name="Van Etten J."/>
            <person name="Lomsadze A."/>
            <person name="Borodovsky M."/>
        </authorList>
    </citation>
    <scope>NUCLEOTIDE SEQUENCE [LARGE SCALE GENOMIC DNA]</scope>
    <source>
        <strain evidence="2 3">C-169</strain>
    </source>
</reference>
<dbReference type="EMBL" id="AGSI01000010">
    <property type="protein sequence ID" value="EIE22211.1"/>
    <property type="molecule type" value="Genomic_DNA"/>
</dbReference>
<dbReference type="GeneID" id="17040197"/>
<sequence>MSGKQKLPDHVVAPEGTSLFRTINFERYARPTGGMRLTAYIGTAAFLGFFAYMAYQKDSLSKEHSLQGQHRSQ</sequence>
<dbReference type="InterPro" id="IPR026686">
    <property type="entry name" value="UPF0708"/>
</dbReference>
<keyword evidence="1" id="KW-1133">Transmembrane helix</keyword>
<dbReference type="AlphaFoldDB" id="I0YUZ2"/>